<dbReference type="EMBL" id="JANBPG010000113">
    <property type="protein sequence ID" value="KAJ1899958.1"/>
    <property type="molecule type" value="Genomic_DNA"/>
</dbReference>
<name>A0ACC1ISD2_9FUNG</name>
<keyword evidence="2" id="KW-1185">Reference proteome</keyword>
<accession>A0ACC1ISD2</accession>
<reference evidence="1" key="1">
    <citation type="submission" date="2022-07" db="EMBL/GenBank/DDBJ databases">
        <title>Phylogenomic reconstructions and comparative analyses of Kickxellomycotina fungi.</title>
        <authorList>
            <person name="Reynolds N.K."/>
            <person name="Stajich J.E."/>
            <person name="Barry K."/>
            <person name="Grigoriev I.V."/>
            <person name="Crous P."/>
            <person name="Smith M.E."/>
        </authorList>
    </citation>
    <scope>NUCLEOTIDE SEQUENCE</scope>
    <source>
        <strain evidence="1">Benny 63K</strain>
    </source>
</reference>
<dbReference type="Proteomes" id="UP001150581">
    <property type="component" value="Unassembled WGS sequence"/>
</dbReference>
<protein>
    <submittedName>
        <fullName evidence="1">Uncharacterized protein</fullName>
    </submittedName>
</protein>
<organism evidence="1 2">
    <name type="scientific">Kickxella alabastrina</name>
    <dbReference type="NCBI Taxonomy" id="61397"/>
    <lineage>
        <taxon>Eukaryota</taxon>
        <taxon>Fungi</taxon>
        <taxon>Fungi incertae sedis</taxon>
        <taxon>Zoopagomycota</taxon>
        <taxon>Kickxellomycotina</taxon>
        <taxon>Kickxellomycetes</taxon>
        <taxon>Kickxellales</taxon>
        <taxon>Kickxellaceae</taxon>
        <taxon>Kickxella</taxon>
    </lineage>
</organism>
<comment type="caution">
    <text evidence="1">The sequence shown here is derived from an EMBL/GenBank/DDBJ whole genome shotgun (WGS) entry which is preliminary data.</text>
</comment>
<proteinExistence type="predicted"/>
<gene>
    <name evidence="1" type="ORF">LPJ66_001787</name>
</gene>
<evidence type="ECO:0000313" key="1">
    <source>
        <dbReference type="EMBL" id="KAJ1899958.1"/>
    </source>
</evidence>
<sequence length="154" mass="16478">MKLLLATLSVSASAMAAVFVIPRNHQSPVDKANAILEARLLSKLGSPTQQAQRMSYPTHRSARQQFVSKEPSANAGTSNKASEMADIMEIPDVAGIDHPFVKAAMSGNVPEDLRHSIREHLIGPEVEFVAGNQFSSLMLSVVKSSSGDLPVLSL</sequence>
<evidence type="ECO:0000313" key="2">
    <source>
        <dbReference type="Proteomes" id="UP001150581"/>
    </source>
</evidence>